<reference evidence="2 3" key="1">
    <citation type="submission" date="2016-11" db="EMBL/GenBank/DDBJ databases">
        <authorList>
            <person name="Jaros S."/>
            <person name="Januszkiewicz K."/>
            <person name="Wedrychowicz H."/>
        </authorList>
    </citation>
    <scope>NUCLEOTIDE SEQUENCE [LARGE SCALE GENOMIC DNA]</scope>
    <source>
        <strain evidence="2 3">CGMCC 1.10681</strain>
    </source>
</reference>
<evidence type="ECO:0000256" key="1">
    <source>
        <dbReference type="ARBA" id="ARBA00023172"/>
    </source>
</evidence>
<proteinExistence type="predicted"/>
<sequence>MIKLAKVKKITVPGLRHTHVNILINKNINVKAIAERLGNTPGMIYNVYGHVFKELEEESVKLFKWSLEESRANRGASS</sequence>
<evidence type="ECO:0008006" key="4">
    <source>
        <dbReference type="Google" id="ProtNLM"/>
    </source>
</evidence>
<dbReference type="EMBL" id="FRCZ01000009">
    <property type="protein sequence ID" value="SHN35125.1"/>
    <property type="molecule type" value="Genomic_DNA"/>
</dbReference>
<dbReference type="Gene3D" id="1.10.443.10">
    <property type="entry name" value="Intergrase catalytic core"/>
    <property type="match status" value="1"/>
</dbReference>
<dbReference type="GO" id="GO:0003677">
    <property type="term" value="F:DNA binding"/>
    <property type="evidence" value="ECO:0007669"/>
    <property type="project" value="InterPro"/>
</dbReference>
<dbReference type="InterPro" id="IPR013762">
    <property type="entry name" value="Integrase-like_cat_sf"/>
</dbReference>
<name>A0A1M7QTZ0_9BACI</name>
<evidence type="ECO:0000313" key="2">
    <source>
        <dbReference type="EMBL" id="SHN35125.1"/>
    </source>
</evidence>
<accession>A0A1M7QTZ0</accession>
<dbReference type="AlphaFoldDB" id="A0A1M7QTZ0"/>
<dbReference type="STRING" id="1027249.SAMN05216179_3592"/>
<gene>
    <name evidence="2" type="ORF">SAMN05216179_3592</name>
</gene>
<dbReference type="OrthoDB" id="9803188at2"/>
<dbReference type="GO" id="GO:0015074">
    <property type="term" value="P:DNA integration"/>
    <property type="evidence" value="ECO:0007669"/>
    <property type="project" value="InterPro"/>
</dbReference>
<dbReference type="Proteomes" id="UP000184184">
    <property type="component" value="Unassembled WGS sequence"/>
</dbReference>
<keyword evidence="3" id="KW-1185">Reference proteome</keyword>
<dbReference type="InterPro" id="IPR011010">
    <property type="entry name" value="DNA_brk_join_enz"/>
</dbReference>
<dbReference type="GO" id="GO:0006310">
    <property type="term" value="P:DNA recombination"/>
    <property type="evidence" value="ECO:0007669"/>
    <property type="project" value="UniProtKB-KW"/>
</dbReference>
<keyword evidence="1" id="KW-0233">DNA recombination</keyword>
<organism evidence="2 3">
    <name type="scientific">Gracilibacillus kekensis</name>
    <dbReference type="NCBI Taxonomy" id="1027249"/>
    <lineage>
        <taxon>Bacteria</taxon>
        <taxon>Bacillati</taxon>
        <taxon>Bacillota</taxon>
        <taxon>Bacilli</taxon>
        <taxon>Bacillales</taxon>
        <taxon>Bacillaceae</taxon>
        <taxon>Gracilibacillus</taxon>
    </lineage>
</organism>
<dbReference type="SUPFAM" id="SSF56349">
    <property type="entry name" value="DNA breaking-rejoining enzymes"/>
    <property type="match status" value="1"/>
</dbReference>
<protein>
    <recommendedName>
        <fullName evidence="4">Phage integrase family protein</fullName>
    </recommendedName>
</protein>
<evidence type="ECO:0000313" key="3">
    <source>
        <dbReference type="Proteomes" id="UP000184184"/>
    </source>
</evidence>
<dbReference type="RefSeq" id="WP_073203187.1">
    <property type="nucleotide sequence ID" value="NZ_FRCZ01000009.1"/>
</dbReference>